<comment type="caution">
    <text evidence="1">The sequence shown here is derived from an EMBL/GenBank/DDBJ whole genome shotgun (WGS) entry which is preliminary data.</text>
</comment>
<name>A0A8J6C3L9_ELECQ</name>
<reference evidence="1" key="1">
    <citation type="thesis" date="2020" institute="ProQuest LLC" country="789 East Eisenhower Parkway, Ann Arbor, MI, USA">
        <title>Comparative Genomics and Chromosome Evolution.</title>
        <authorList>
            <person name="Mudd A.B."/>
        </authorList>
    </citation>
    <scope>NUCLEOTIDE SEQUENCE</scope>
    <source>
        <strain evidence="1">HN-11 Male</strain>
        <tissue evidence="1">Kidney and liver</tissue>
    </source>
</reference>
<accession>A0A8J6C3L9</accession>
<sequence length="86" mass="9740">MAKSASVGNIIQGGITFFISGGTSHRKIPPGTIYPPKDAAVFLLLTLKKNHNSYSLLHEGLFFATSFSQWYHSMYHMIYWKTFKDP</sequence>
<evidence type="ECO:0000313" key="2">
    <source>
        <dbReference type="Proteomes" id="UP000770717"/>
    </source>
</evidence>
<keyword evidence="2" id="KW-1185">Reference proteome</keyword>
<dbReference type="EMBL" id="WNTK01014119">
    <property type="protein sequence ID" value="KAG9462037.1"/>
    <property type="molecule type" value="Genomic_DNA"/>
</dbReference>
<dbReference type="AlphaFoldDB" id="A0A8J6C3L9"/>
<dbReference type="Proteomes" id="UP000770717">
    <property type="component" value="Unassembled WGS sequence"/>
</dbReference>
<evidence type="ECO:0000313" key="1">
    <source>
        <dbReference type="EMBL" id="KAG9462037.1"/>
    </source>
</evidence>
<gene>
    <name evidence="1" type="ORF">GDO78_015052</name>
</gene>
<protein>
    <submittedName>
        <fullName evidence="1">Uncharacterized protein</fullName>
    </submittedName>
</protein>
<organism evidence="1 2">
    <name type="scientific">Eleutherodactylus coqui</name>
    <name type="common">Puerto Rican coqui</name>
    <dbReference type="NCBI Taxonomy" id="57060"/>
    <lineage>
        <taxon>Eukaryota</taxon>
        <taxon>Metazoa</taxon>
        <taxon>Chordata</taxon>
        <taxon>Craniata</taxon>
        <taxon>Vertebrata</taxon>
        <taxon>Euteleostomi</taxon>
        <taxon>Amphibia</taxon>
        <taxon>Batrachia</taxon>
        <taxon>Anura</taxon>
        <taxon>Neobatrachia</taxon>
        <taxon>Hyloidea</taxon>
        <taxon>Eleutherodactylidae</taxon>
        <taxon>Eleutherodactylinae</taxon>
        <taxon>Eleutherodactylus</taxon>
        <taxon>Eleutherodactylus</taxon>
    </lineage>
</organism>
<proteinExistence type="predicted"/>